<keyword evidence="2" id="KW-1185">Reference proteome</keyword>
<sequence>MFFQPYKTISVKGWQYGDDGFVNMIRSHQFDKEWCFRVVGGLVDGYPTGFS</sequence>
<protein>
    <submittedName>
        <fullName evidence="1">Uncharacterized protein</fullName>
    </submittedName>
</protein>
<dbReference type="AlphaFoldDB" id="E3MJR5"/>
<name>E3MJR5_CAERE</name>
<dbReference type="EMBL" id="DS268450">
    <property type="protein sequence ID" value="EFP03568.1"/>
    <property type="molecule type" value="Genomic_DNA"/>
</dbReference>
<organism evidence="2">
    <name type="scientific">Caenorhabditis remanei</name>
    <name type="common">Caenorhabditis vulgaris</name>
    <dbReference type="NCBI Taxonomy" id="31234"/>
    <lineage>
        <taxon>Eukaryota</taxon>
        <taxon>Metazoa</taxon>
        <taxon>Ecdysozoa</taxon>
        <taxon>Nematoda</taxon>
        <taxon>Chromadorea</taxon>
        <taxon>Rhabditida</taxon>
        <taxon>Rhabditina</taxon>
        <taxon>Rhabditomorpha</taxon>
        <taxon>Rhabditoidea</taxon>
        <taxon>Rhabditidae</taxon>
        <taxon>Peloderinae</taxon>
        <taxon>Caenorhabditis</taxon>
    </lineage>
</organism>
<dbReference type="InParanoid" id="E3MJR5"/>
<dbReference type="Proteomes" id="UP000008281">
    <property type="component" value="Unassembled WGS sequence"/>
</dbReference>
<evidence type="ECO:0000313" key="2">
    <source>
        <dbReference type="Proteomes" id="UP000008281"/>
    </source>
</evidence>
<accession>E3MJR5</accession>
<gene>
    <name evidence="1" type="ORF">CRE_19262</name>
</gene>
<dbReference type="HOGENOM" id="CLU_3108429_0_0_1"/>
<reference evidence="1" key="1">
    <citation type="submission" date="2007-07" db="EMBL/GenBank/DDBJ databases">
        <title>PCAP assembly of the Caenorhabditis remanei genome.</title>
        <authorList>
            <consortium name="The Caenorhabditis remanei Sequencing Consortium"/>
            <person name="Wilson R.K."/>
        </authorList>
    </citation>
    <scope>NUCLEOTIDE SEQUENCE [LARGE SCALE GENOMIC DNA]</scope>
    <source>
        <strain evidence="1">PB4641</strain>
    </source>
</reference>
<proteinExistence type="predicted"/>
<evidence type="ECO:0000313" key="1">
    <source>
        <dbReference type="EMBL" id="EFP03568.1"/>
    </source>
</evidence>